<gene>
    <name evidence="2" type="ORF">FZC75_00610</name>
</gene>
<reference evidence="2 3" key="1">
    <citation type="submission" date="2019-08" db="EMBL/GenBank/DDBJ databases">
        <title>Bacillus genomes from the desert of Cuatro Cienegas, Coahuila.</title>
        <authorList>
            <person name="Olmedo-Alvarez G."/>
        </authorList>
    </citation>
    <scope>NUCLEOTIDE SEQUENCE [LARGE SCALE GENOMIC DNA]</scope>
    <source>
        <strain evidence="2 3">CH98b_3T</strain>
    </source>
</reference>
<dbReference type="RefSeq" id="WP_148978084.1">
    <property type="nucleotide sequence ID" value="NZ_JBNILM010000001.1"/>
</dbReference>
<dbReference type="Proteomes" id="UP000324517">
    <property type="component" value="Unassembled WGS sequence"/>
</dbReference>
<proteinExistence type="predicted"/>
<dbReference type="AlphaFoldDB" id="A0A5D4TIF5"/>
<organism evidence="2 3">
    <name type="scientific">Sutcliffiella horikoshii</name>
    <dbReference type="NCBI Taxonomy" id="79883"/>
    <lineage>
        <taxon>Bacteria</taxon>
        <taxon>Bacillati</taxon>
        <taxon>Bacillota</taxon>
        <taxon>Bacilli</taxon>
        <taxon>Bacillales</taxon>
        <taxon>Bacillaceae</taxon>
        <taxon>Sutcliffiella</taxon>
    </lineage>
</organism>
<sequence length="147" mass="16823">MKKGLLFFLIFFTVASSTGLALSWAYKFVVWEGGVYEVTEEVVDASDLWKKIGEVKRMADDRTGSYYGDASNYYEKGTKYYAINGIDTGTALAVEEQQDKWVKATYLHKAPFHWTDILPYILLGIAAFFLFTLLSLRYASNREPRDQ</sequence>
<evidence type="ECO:0000313" key="2">
    <source>
        <dbReference type="EMBL" id="TYS74242.1"/>
    </source>
</evidence>
<protein>
    <submittedName>
        <fullName evidence="2">Uncharacterized protein</fullName>
    </submittedName>
</protein>
<evidence type="ECO:0000256" key="1">
    <source>
        <dbReference type="SAM" id="Phobius"/>
    </source>
</evidence>
<evidence type="ECO:0000313" key="3">
    <source>
        <dbReference type="Proteomes" id="UP000324517"/>
    </source>
</evidence>
<accession>A0A5D4TIF5</accession>
<keyword evidence="1" id="KW-1133">Transmembrane helix</keyword>
<keyword evidence="1" id="KW-0812">Transmembrane</keyword>
<dbReference type="EMBL" id="VTET01000001">
    <property type="protein sequence ID" value="TYS74242.1"/>
    <property type="molecule type" value="Genomic_DNA"/>
</dbReference>
<keyword evidence="1" id="KW-0472">Membrane</keyword>
<feature type="transmembrane region" description="Helical" evidence="1">
    <location>
        <begin position="117"/>
        <end position="139"/>
    </location>
</feature>
<name>A0A5D4TIF5_9BACI</name>
<dbReference type="OrthoDB" id="2357153at2"/>
<comment type="caution">
    <text evidence="2">The sequence shown here is derived from an EMBL/GenBank/DDBJ whole genome shotgun (WGS) entry which is preliminary data.</text>
</comment>